<evidence type="ECO:0000256" key="1">
    <source>
        <dbReference type="SAM" id="MobiDB-lite"/>
    </source>
</evidence>
<evidence type="ECO:0000313" key="3">
    <source>
        <dbReference type="EMBL" id="SAK52378.1"/>
    </source>
</evidence>
<feature type="signal peptide" evidence="2">
    <location>
        <begin position="1"/>
        <end position="25"/>
    </location>
</feature>
<dbReference type="Proteomes" id="UP000054596">
    <property type="component" value="Unassembled WGS sequence"/>
</dbReference>
<feature type="region of interest" description="Disordered" evidence="1">
    <location>
        <begin position="59"/>
        <end position="107"/>
    </location>
</feature>
<dbReference type="AlphaFoldDB" id="A0A158A3K3"/>
<name>A0A158A3K3_9BURK</name>
<organism evidence="3 4">
    <name type="scientific">Caballeronia glebae</name>
    <dbReference type="NCBI Taxonomy" id="1777143"/>
    <lineage>
        <taxon>Bacteria</taxon>
        <taxon>Pseudomonadati</taxon>
        <taxon>Pseudomonadota</taxon>
        <taxon>Betaproteobacteria</taxon>
        <taxon>Burkholderiales</taxon>
        <taxon>Burkholderiaceae</taxon>
        <taxon>Caballeronia</taxon>
    </lineage>
</organism>
<feature type="compositionally biased region" description="Basic and acidic residues" evidence="1">
    <location>
        <begin position="81"/>
        <end position="95"/>
    </location>
</feature>
<keyword evidence="4" id="KW-1185">Reference proteome</keyword>
<comment type="caution">
    <text evidence="3">The sequence shown here is derived from an EMBL/GenBank/DDBJ whole genome shotgun (WGS) entry which is preliminary data.</text>
</comment>
<accession>A0A158A3K3</accession>
<evidence type="ECO:0000313" key="4">
    <source>
        <dbReference type="Proteomes" id="UP000054596"/>
    </source>
</evidence>
<feature type="chain" id="PRO_5007620030" description="Lipoprotein" evidence="2">
    <location>
        <begin position="26"/>
        <end position="107"/>
    </location>
</feature>
<dbReference type="STRING" id="1777143.AWB82_01661"/>
<dbReference type="RefSeq" id="WP_143756687.1">
    <property type="nucleotide sequence ID" value="NZ_FCOJ02000009.1"/>
</dbReference>
<dbReference type="EMBL" id="FCOJ02000009">
    <property type="protein sequence ID" value="SAK52378.1"/>
    <property type="molecule type" value="Genomic_DNA"/>
</dbReference>
<sequence>MSTRISISAISAAALTALMVSDVHAADGVAASGSAASSAEQVKRICKNVWKNDHYEEKCRTVRRAPPPAPRIDQPPSPPASRKDGSVKHPHDKNDVNAVSVRRPASE</sequence>
<evidence type="ECO:0000256" key="2">
    <source>
        <dbReference type="SAM" id="SignalP"/>
    </source>
</evidence>
<gene>
    <name evidence="3" type="ORF">AWB82_01661</name>
</gene>
<proteinExistence type="predicted"/>
<reference evidence="3" key="1">
    <citation type="submission" date="2016-01" db="EMBL/GenBank/DDBJ databases">
        <authorList>
            <person name="Peeters C."/>
        </authorList>
    </citation>
    <scope>NUCLEOTIDE SEQUENCE [LARGE SCALE GENOMIC DNA]</scope>
    <source>
        <strain evidence="3">LMG 29325</strain>
    </source>
</reference>
<keyword evidence="2" id="KW-0732">Signal</keyword>
<protein>
    <recommendedName>
        <fullName evidence="5">Lipoprotein</fullName>
    </recommendedName>
</protein>
<feature type="compositionally biased region" description="Pro residues" evidence="1">
    <location>
        <begin position="65"/>
        <end position="79"/>
    </location>
</feature>
<evidence type="ECO:0008006" key="5">
    <source>
        <dbReference type="Google" id="ProtNLM"/>
    </source>
</evidence>